<evidence type="ECO:0000259" key="3">
    <source>
        <dbReference type="PROSITE" id="PS50025"/>
    </source>
</evidence>
<dbReference type="InterPro" id="IPR050372">
    <property type="entry name" value="Neurexin-related_CASP"/>
</dbReference>
<dbReference type="Pfam" id="PF02210">
    <property type="entry name" value="Laminin_G_2"/>
    <property type="match status" value="4"/>
</dbReference>
<dbReference type="Proteomes" id="UP000676336">
    <property type="component" value="Unassembled WGS sequence"/>
</dbReference>
<dbReference type="CDD" id="cd00110">
    <property type="entry name" value="LamG"/>
    <property type="match status" value="4"/>
</dbReference>
<evidence type="ECO:0000256" key="2">
    <source>
        <dbReference type="SAM" id="MobiDB-lite"/>
    </source>
</evidence>
<proteinExistence type="predicted"/>
<feature type="domain" description="Laminin G" evidence="3">
    <location>
        <begin position="972"/>
        <end position="1156"/>
    </location>
</feature>
<name>A0A8S2QNJ9_9BILA</name>
<dbReference type="InterPro" id="IPR001791">
    <property type="entry name" value="Laminin_G"/>
</dbReference>
<dbReference type="PROSITE" id="PS50025">
    <property type="entry name" value="LAM_G_DOMAIN"/>
    <property type="match status" value="4"/>
</dbReference>
<evidence type="ECO:0000313" key="4">
    <source>
        <dbReference type="EMBL" id="CAF4115969.1"/>
    </source>
</evidence>
<feature type="region of interest" description="Disordered" evidence="2">
    <location>
        <begin position="739"/>
        <end position="777"/>
    </location>
</feature>
<feature type="domain" description="Laminin G" evidence="3">
    <location>
        <begin position="351"/>
        <end position="535"/>
    </location>
</feature>
<dbReference type="AlphaFoldDB" id="A0A8S2QNJ9"/>
<feature type="compositionally biased region" description="Acidic residues" evidence="2">
    <location>
        <begin position="739"/>
        <end position="752"/>
    </location>
</feature>
<sequence length="1159" mass="132609">MEKHVQNANEKLQRISSQVNSFDDIILIRTKLKQSITLKQTTETQLSNITESLKVNLLTNFERLQNAYFRTLANAKNLNESIQTLRSSVDEIIEQNRRVHLDVREIFTYAQNLTETSQYLEILYENMKTQNNATLFPVFVYKNIIDTVNLLDSTSNELLQNIFYSQEHIYQQRQRIERLEKEQLNQSLLSPLKTQIKLNIEDQQRLDRAARAANAYNESLRTSENLLSAYKLRINELKYTADNLEPHSTRMYDDSQTKTTEFARLRGKILAEKPINASTISDRPLQMEFADITDAIKLMKRWESDTDEQLKSAKYSYDQTIHLQENIANILADIRRLVDESRSIVSSVRVGAQFNRTSGASLHKPYSKSQVNLNKQHSKLALSFRTMEPDGLLAYAGSENDDRYMSLRLNQNGQVEFTYDLGQQRPMSIITPQTFTNNQWYDVTGERIGSHGHLTVVDAAGKDIFVGTSDAESGGQSILDLSDDRSVFLVGGVPSQVSLKQTYPPFAGSISNVRLDDHSVSLWNFQSAMNYNQGSIPSTIQREAVPGISLKGDGYVIFSKRRLRRLEHSFLLTIIFKTQTPNGLLLAYGGGDIEKRFFAVQIIDSHPEILMNTGSGLVSLRLEDNVNDNKLHRLQIKKQNTEIVVQLDNQPSESMHDRDEESRIEGGNDNIYVGKYLGQDSLRDAITSRGFSGCIQSIMIDRTELTFKSEHFKRSGNVETTCPIEEILRTVQFNYLDQENEQDDDNDDDEDEGSYRQRRSCRLSRTPSGDRGRDIGYRFGDDHRESRALITIIEPSISLSMNISFKLRTRFAQGLVFYSGSDPYNSYILNEFIAVWLHKGRLVFAFDCGSGKGEIESINRLNDDQWHQVDIVRTGNNATLFIDSNFEGFIIPPGSKLTLETDGIYHFGNIPSDETFLSHRRRQVHHFKTRHHQLQFQGCLSTIHINNQPVTFDIDVNNEYNHNIKTCYEKEESGVFINGENEIILENSFRLGQRFNISFHFKSRVKSGLILAATSTNEDTYLFVYLDKGNIVVTLLQNSVDEIHIVHWPNDINDDEVCDGQWHTIDVQKDLSFIRLYVDKYEPDEELLSIDFDLNTNGPLYIGRMNNLPPIVDDIPVYIGCITNVKIFAVDNDNDENNSIRHAKALHSVDGIQYSCPTN</sequence>
<evidence type="ECO:0000256" key="1">
    <source>
        <dbReference type="PROSITE-ProRule" id="PRU00122"/>
    </source>
</evidence>
<gene>
    <name evidence="4" type="ORF">SMN809_LOCUS18040</name>
</gene>
<dbReference type="PANTHER" id="PTHR15036:SF67">
    <property type="entry name" value="LAMININ SUBUNIT ALPHA-LIKE PROTEIN"/>
    <property type="match status" value="1"/>
</dbReference>
<dbReference type="SUPFAM" id="SSF49899">
    <property type="entry name" value="Concanavalin A-like lectins/glucanases"/>
    <property type="match status" value="4"/>
</dbReference>
<protein>
    <recommendedName>
        <fullName evidence="3">Laminin G domain-containing protein</fullName>
    </recommendedName>
</protein>
<feature type="compositionally biased region" description="Basic and acidic residues" evidence="2">
    <location>
        <begin position="768"/>
        <end position="777"/>
    </location>
</feature>
<feature type="domain" description="Laminin G" evidence="3">
    <location>
        <begin position="545"/>
        <end position="722"/>
    </location>
</feature>
<dbReference type="Gene3D" id="2.60.120.200">
    <property type="match status" value="4"/>
</dbReference>
<comment type="caution">
    <text evidence="4">The sequence shown here is derived from an EMBL/GenBank/DDBJ whole genome shotgun (WGS) entry which is preliminary data.</text>
</comment>
<organism evidence="4 5">
    <name type="scientific">Rotaria magnacalcarata</name>
    <dbReference type="NCBI Taxonomy" id="392030"/>
    <lineage>
        <taxon>Eukaryota</taxon>
        <taxon>Metazoa</taxon>
        <taxon>Spiralia</taxon>
        <taxon>Gnathifera</taxon>
        <taxon>Rotifera</taxon>
        <taxon>Eurotatoria</taxon>
        <taxon>Bdelloidea</taxon>
        <taxon>Philodinida</taxon>
        <taxon>Philodinidae</taxon>
        <taxon>Rotaria</taxon>
    </lineage>
</organism>
<comment type="caution">
    <text evidence="1">Lacks conserved residue(s) required for the propagation of feature annotation.</text>
</comment>
<dbReference type="EMBL" id="CAJOBI010008560">
    <property type="protein sequence ID" value="CAF4115969.1"/>
    <property type="molecule type" value="Genomic_DNA"/>
</dbReference>
<evidence type="ECO:0000313" key="5">
    <source>
        <dbReference type="Proteomes" id="UP000676336"/>
    </source>
</evidence>
<dbReference type="InterPro" id="IPR013320">
    <property type="entry name" value="ConA-like_dom_sf"/>
</dbReference>
<accession>A0A8S2QNJ9</accession>
<dbReference type="PANTHER" id="PTHR15036">
    <property type="entry name" value="PIKACHURIN-LIKE PROTEIN"/>
    <property type="match status" value="1"/>
</dbReference>
<feature type="domain" description="Laminin G" evidence="3">
    <location>
        <begin position="776"/>
        <end position="967"/>
    </location>
</feature>
<dbReference type="SMART" id="SM00282">
    <property type="entry name" value="LamG"/>
    <property type="match status" value="4"/>
</dbReference>
<reference evidence="4" key="1">
    <citation type="submission" date="2021-02" db="EMBL/GenBank/DDBJ databases">
        <authorList>
            <person name="Nowell W R."/>
        </authorList>
    </citation>
    <scope>NUCLEOTIDE SEQUENCE</scope>
</reference>
<dbReference type="GO" id="GO:0016020">
    <property type="term" value="C:membrane"/>
    <property type="evidence" value="ECO:0007669"/>
    <property type="project" value="UniProtKB-SubCell"/>
</dbReference>